<dbReference type="Gene3D" id="2.130.10.10">
    <property type="entry name" value="YVTN repeat-like/Quinoprotein amine dehydrogenase"/>
    <property type="match status" value="2"/>
</dbReference>
<evidence type="ECO:0000259" key="11">
    <source>
        <dbReference type="PROSITE" id="PS50109"/>
    </source>
</evidence>
<accession>A0AAW4T002</accession>
<dbReference type="FunFam" id="2.60.40.10:FF:000791">
    <property type="entry name" value="Two-component system sensor histidine kinase/response regulator"/>
    <property type="match status" value="1"/>
</dbReference>
<dbReference type="InterPro" id="IPR013783">
    <property type="entry name" value="Ig-like_fold"/>
</dbReference>
<keyword evidence="8" id="KW-0472">Membrane</keyword>
<dbReference type="InterPro" id="IPR011123">
    <property type="entry name" value="Y_Y_Y"/>
</dbReference>
<dbReference type="Pfam" id="PF07494">
    <property type="entry name" value="Reg_prop"/>
    <property type="match status" value="6"/>
</dbReference>
<sequence length="1360" mass="154704">MKKLFFLITIQLLCMHTFVVNAQRIFSTSYTMDDGLAANRVYSILQDSCGFMWFGTDDGLSRFDGVTFKNYYLSEYINATTSNSVKKIFIDHRGRMWIGLDSGIVIYDSKTDTFQPFYAKTETGEMIQTYIVDMMEDSDGEVWIATNGKGLYRFSPSGKVKLRVYRNIPGKTNCISQNILMTLQQDSKHNIWIGTYSEGLCCFNKQTESFTTYKKTKQPGSLADNSIQKIFEDTHGNLWIGTFQNGLDLFDPLTKTFTNYQDKSSNNLLDHIHDIKEYRPGELFISSDNGIGIFKAGKGEIIQSDNPNLKIRTSANKFIYTIYIDKEESLWLGSYFDGIKFYSTCQNNFKYYSCSSAPNTQVGKVINIIKEDKDDNYWIGTDDNGIFRFNAKTQEITPFRDAASIGTTYYCIHDLLVDGDKLYVATYGRGLEVIHLKTGKVERFLNNPEDPTSLPSSRVFSLYKASNGCIYVGTSAGFCRYNPEQNNFTRIGSFESRVSAIIEDYFGRIWIGTSISGLYSYNVRTRKISSYQRSDNPNSLTKNVITTLAIDSKKRLWVGTYGQGLCRYNDETDDFTRYDHLKLPNKIITSIIPKGDLLWISTNKGLAVYNPDTEYLKTYSKSNGLYNEQFTPRSGFEASDGRLFQGSTDGFCCFFPQDLRENTYNPPVVLTNMTIFGKNIQADTPNSPIRQSIGYTNEIVLKYNQSMIGFDFAALSYIAPKENDYQYMLEGLDSEWQFTKGTSNHLSYANLPVGEYVLRIKGTNSDKLWSSNEIQLKIKVLPPFFRSGVAYLIYALILLVATILTVWYYVRRTEARQKERIKRLNDEKEKELYNSKIDFFTNIAHEIRTPLSLIIGPLEYLMKTASINNVYGEYLSIIEQNYKRLYALVTQLLDFRKVDTGSYKLSYDSYRIKELIGKVTCIFELSARQKKVTIDTSAIPEDMSIIIDEEAFTKIISNLLSNALKYAKSTICITVIEIDSEIVVTVTDDGIGITDPEKTKIFDAFYQVKNNSELNKLGIGIGLHMTRSLVLLMNGKIEANDREDGESGVAISVYFPKQAVISRTPQTTKRVEDTIIQENRNENIEEETELETILPNEPLKRQYAIMVVDDNPEILDFLSKILSEEYFVISASSGEEAIQILEKNNIDLIISDVMMEEMDGFELCGKIKNNINICHIPVILLTAKTDTESKIKGLEVGADAYIEKPFSPFHLKAQLLNLLKKREGLQKTYASTPLSDLHSAVHNKLDEEFMNKCSEIILSNIEDSEFSVNTLAQELGMSRTSVFTKIKGIIGMTPNDFIKVTRLKKACQMMVEGEYRVTEIGFLVGFSSSSYFAKCFQKQFGMLPTEFLKKAKEDPSSVMK</sequence>
<dbReference type="Pfam" id="PF00072">
    <property type="entry name" value="Response_reg"/>
    <property type="match status" value="1"/>
</dbReference>
<dbReference type="InterPro" id="IPR011006">
    <property type="entry name" value="CheY-like_superfamily"/>
</dbReference>
<organism evidence="13 14">
    <name type="scientific">Bacteroides xylanisolvens</name>
    <dbReference type="NCBI Taxonomy" id="371601"/>
    <lineage>
        <taxon>Bacteria</taxon>
        <taxon>Pseudomonadati</taxon>
        <taxon>Bacteroidota</taxon>
        <taxon>Bacteroidia</taxon>
        <taxon>Bacteroidales</taxon>
        <taxon>Bacteroidaceae</taxon>
        <taxon>Bacteroides</taxon>
    </lineage>
</organism>
<comment type="caution">
    <text evidence="13">The sequence shown here is derived from an EMBL/GenBank/DDBJ whole genome shotgun (WGS) entry which is preliminary data.</text>
</comment>
<feature type="modified residue" description="4-aspartylphosphate" evidence="7">
    <location>
        <position position="1152"/>
    </location>
</feature>
<dbReference type="RefSeq" id="WP_225450937.1">
    <property type="nucleotide sequence ID" value="NZ_JAIWXB010000026.1"/>
</dbReference>
<dbReference type="PROSITE" id="PS00041">
    <property type="entry name" value="HTH_ARAC_FAMILY_1"/>
    <property type="match status" value="1"/>
</dbReference>
<keyword evidence="8" id="KW-1133">Transmembrane helix</keyword>
<evidence type="ECO:0000313" key="14">
    <source>
        <dbReference type="Proteomes" id="UP001198461"/>
    </source>
</evidence>
<dbReference type="Pfam" id="PF00512">
    <property type="entry name" value="HisKA"/>
    <property type="match status" value="1"/>
</dbReference>
<evidence type="ECO:0000256" key="6">
    <source>
        <dbReference type="ARBA" id="ARBA00023163"/>
    </source>
</evidence>
<dbReference type="InterPro" id="IPR036097">
    <property type="entry name" value="HisK_dim/P_sf"/>
</dbReference>
<dbReference type="InterPro" id="IPR015943">
    <property type="entry name" value="WD40/YVTN_repeat-like_dom_sf"/>
</dbReference>
<dbReference type="EMBL" id="JAIWYE010000028">
    <property type="protein sequence ID" value="MCA4705171.1"/>
    <property type="molecule type" value="Genomic_DNA"/>
</dbReference>
<keyword evidence="9" id="KW-0732">Signal</keyword>
<dbReference type="InterPro" id="IPR003661">
    <property type="entry name" value="HisK_dim/P_dom"/>
</dbReference>
<keyword evidence="4" id="KW-0805">Transcription regulation</keyword>
<dbReference type="Gene3D" id="3.40.50.2300">
    <property type="match status" value="1"/>
</dbReference>
<dbReference type="SUPFAM" id="SSF63829">
    <property type="entry name" value="Calcium-dependent phosphotriesterase"/>
    <property type="match status" value="3"/>
</dbReference>
<dbReference type="InterPro" id="IPR004358">
    <property type="entry name" value="Sig_transdc_His_kin-like_C"/>
</dbReference>
<dbReference type="Pfam" id="PF07495">
    <property type="entry name" value="Y_Y_Y"/>
    <property type="match status" value="1"/>
</dbReference>
<evidence type="ECO:0000256" key="9">
    <source>
        <dbReference type="SAM" id="SignalP"/>
    </source>
</evidence>
<dbReference type="Pfam" id="PF02518">
    <property type="entry name" value="HATPase_c"/>
    <property type="match status" value="1"/>
</dbReference>
<dbReference type="GO" id="GO:0003700">
    <property type="term" value="F:DNA-binding transcription factor activity"/>
    <property type="evidence" value="ECO:0007669"/>
    <property type="project" value="InterPro"/>
</dbReference>
<keyword evidence="3 7" id="KW-0597">Phosphoprotein</keyword>
<evidence type="ECO:0000256" key="5">
    <source>
        <dbReference type="ARBA" id="ARBA00023125"/>
    </source>
</evidence>
<gene>
    <name evidence="13" type="ORF">LD004_16320</name>
</gene>
<protein>
    <recommendedName>
        <fullName evidence="2">histidine kinase</fullName>
        <ecNumber evidence="2">2.7.13.3</ecNumber>
    </recommendedName>
</protein>
<dbReference type="SMART" id="SM00388">
    <property type="entry name" value="HisKA"/>
    <property type="match status" value="1"/>
</dbReference>
<dbReference type="PROSITE" id="PS50109">
    <property type="entry name" value="HIS_KIN"/>
    <property type="match status" value="1"/>
</dbReference>
<dbReference type="InterPro" id="IPR011110">
    <property type="entry name" value="Reg_prop"/>
</dbReference>
<dbReference type="PROSITE" id="PS50110">
    <property type="entry name" value="RESPONSE_REGULATORY"/>
    <property type="match status" value="1"/>
</dbReference>
<evidence type="ECO:0000256" key="3">
    <source>
        <dbReference type="ARBA" id="ARBA00022553"/>
    </source>
</evidence>
<keyword evidence="8" id="KW-0812">Transmembrane</keyword>
<dbReference type="CDD" id="cd00082">
    <property type="entry name" value="HisKA"/>
    <property type="match status" value="1"/>
</dbReference>
<evidence type="ECO:0000259" key="10">
    <source>
        <dbReference type="PROSITE" id="PS01124"/>
    </source>
</evidence>
<dbReference type="InterPro" id="IPR003594">
    <property type="entry name" value="HATPase_dom"/>
</dbReference>
<dbReference type="Gene3D" id="1.10.10.60">
    <property type="entry name" value="Homeodomain-like"/>
    <property type="match status" value="1"/>
</dbReference>
<dbReference type="InterPro" id="IPR009057">
    <property type="entry name" value="Homeodomain-like_sf"/>
</dbReference>
<dbReference type="Gene3D" id="2.60.40.10">
    <property type="entry name" value="Immunoglobulins"/>
    <property type="match status" value="1"/>
</dbReference>
<feature type="chain" id="PRO_5043834517" description="histidine kinase" evidence="9">
    <location>
        <begin position="23"/>
        <end position="1360"/>
    </location>
</feature>
<feature type="transmembrane region" description="Helical" evidence="8">
    <location>
        <begin position="789"/>
        <end position="810"/>
    </location>
</feature>
<evidence type="ECO:0000256" key="1">
    <source>
        <dbReference type="ARBA" id="ARBA00000085"/>
    </source>
</evidence>
<dbReference type="InterPro" id="IPR018060">
    <property type="entry name" value="HTH_AraC"/>
</dbReference>
<dbReference type="Proteomes" id="UP001198461">
    <property type="component" value="Unassembled WGS sequence"/>
</dbReference>
<dbReference type="InterPro" id="IPR005467">
    <property type="entry name" value="His_kinase_dom"/>
</dbReference>
<dbReference type="InterPro" id="IPR018062">
    <property type="entry name" value="HTH_AraC-typ_CS"/>
</dbReference>
<dbReference type="FunFam" id="1.10.287.130:FF:000045">
    <property type="entry name" value="Two-component system sensor histidine kinase/response regulator"/>
    <property type="match status" value="1"/>
</dbReference>
<dbReference type="SUPFAM" id="SSF55874">
    <property type="entry name" value="ATPase domain of HSP90 chaperone/DNA topoisomerase II/histidine kinase"/>
    <property type="match status" value="1"/>
</dbReference>
<dbReference type="PRINTS" id="PR00344">
    <property type="entry name" value="BCTRLSENSOR"/>
</dbReference>
<keyword evidence="5" id="KW-0238">DNA-binding</keyword>
<dbReference type="Pfam" id="PF12833">
    <property type="entry name" value="HTH_18"/>
    <property type="match status" value="1"/>
</dbReference>
<dbReference type="Gene3D" id="3.30.565.10">
    <property type="entry name" value="Histidine kinase-like ATPase, C-terminal domain"/>
    <property type="match status" value="1"/>
</dbReference>
<evidence type="ECO:0000259" key="12">
    <source>
        <dbReference type="PROSITE" id="PS50110"/>
    </source>
</evidence>
<evidence type="ECO:0000256" key="7">
    <source>
        <dbReference type="PROSITE-ProRule" id="PRU00169"/>
    </source>
</evidence>
<dbReference type="EC" id="2.7.13.3" evidence="2"/>
<dbReference type="SMART" id="SM00448">
    <property type="entry name" value="REC"/>
    <property type="match status" value="1"/>
</dbReference>
<dbReference type="PANTHER" id="PTHR43547:SF2">
    <property type="entry name" value="HYBRID SIGNAL TRANSDUCTION HISTIDINE KINASE C"/>
    <property type="match status" value="1"/>
</dbReference>
<feature type="domain" description="Response regulatory" evidence="12">
    <location>
        <begin position="1104"/>
        <end position="1219"/>
    </location>
</feature>
<dbReference type="SUPFAM" id="SSF52172">
    <property type="entry name" value="CheY-like"/>
    <property type="match status" value="1"/>
</dbReference>
<dbReference type="Gene3D" id="1.10.287.130">
    <property type="match status" value="1"/>
</dbReference>
<dbReference type="GO" id="GO:0043565">
    <property type="term" value="F:sequence-specific DNA binding"/>
    <property type="evidence" value="ECO:0007669"/>
    <property type="project" value="InterPro"/>
</dbReference>
<evidence type="ECO:0000256" key="2">
    <source>
        <dbReference type="ARBA" id="ARBA00012438"/>
    </source>
</evidence>
<dbReference type="InterPro" id="IPR001789">
    <property type="entry name" value="Sig_transdc_resp-reg_receiver"/>
</dbReference>
<feature type="domain" description="HTH araC/xylS-type" evidence="10">
    <location>
        <begin position="1251"/>
        <end position="1350"/>
    </location>
</feature>
<feature type="signal peptide" evidence="9">
    <location>
        <begin position="1"/>
        <end position="22"/>
    </location>
</feature>
<feature type="domain" description="Histidine kinase" evidence="11">
    <location>
        <begin position="842"/>
        <end position="1059"/>
    </location>
</feature>
<dbReference type="InterPro" id="IPR036890">
    <property type="entry name" value="HATPase_C_sf"/>
</dbReference>
<dbReference type="PANTHER" id="PTHR43547">
    <property type="entry name" value="TWO-COMPONENT HISTIDINE KINASE"/>
    <property type="match status" value="1"/>
</dbReference>
<name>A0AAW4T002_9BACE</name>
<reference evidence="13" key="1">
    <citation type="submission" date="2023-08" db="EMBL/GenBank/DDBJ databases">
        <title>Mucin Metabolism Genes Underlie the Key Renovations of Bacteroides xylanisolvens Genomes in Captive Great Apes.</title>
        <authorList>
            <person name="Nishida A.H."/>
        </authorList>
    </citation>
    <scope>NUCLEOTIDE SEQUENCE</scope>
    <source>
        <strain evidence="13">P13.H9</strain>
    </source>
</reference>
<proteinExistence type="predicted"/>
<evidence type="ECO:0000313" key="13">
    <source>
        <dbReference type="EMBL" id="MCA4705171.1"/>
    </source>
</evidence>
<evidence type="ECO:0000256" key="4">
    <source>
        <dbReference type="ARBA" id="ARBA00023015"/>
    </source>
</evidence>
<dbReference type="SUPFAM" id="SSF47384">
    <property type="entry name" value="Homodimeric domain of signal transducing histidine kinase"/>
    <property type="match status" value="1"/>
</dbReference>
<comment type="catalytic activity">
    <reaction evidence="1">
        <text>ATP + protein L-histidine = ADP + protein N-phospho-L-histidine.</text>
        <dbReference type="EC" id="2.7.13.3"/>
    </reaction>
</comment>
<dbReference type="SUPFAM" id="SSF46689">
    <property type="entry name" value="Homeodomain-like"/>
    <property type="match status" value="1"/>
</dbReference>
<dbReference type="PROSITE" id="PS01124">
    <property type="entry name" value="HTH_ARAC_FAMILY_2"/>
    <property type="match status" value="1"/>
</dbReference>
<evidence type="ECO:0000256" key="8">
    <source>
        <dbReference type="SAM" id="Phobius"/>
    </source>
</evidence>
<dbReference type="SMART" id="SM00342">
    <property type="entry name" value="HTH_ARAC"/>
    <property type="match status" value="1"/>
</dbReference>
<keyword evidence="6" id="KW-0804">Transcription</keyword>
<dbReference type="SMART" id="SM00387">
    <property type="entry name" value="HATPase_c"/>
    <property type="match status" value="1"/>
</dbReference>
<dbReference type="GO" id="GO:0000155">
    <property type="term" value="F:phosphorelay sensor kinase activity"/>
    <property type="evidence" value="ECO:0007669"/>
    <property type="project" value="InterPro"/>
</dbReference>
<dbReference type="FunFam" id="1.10.10.60:FF:000284">
    <property type="entry name" value="Two-component system sensor histidine kinase/response regulator"/>
    <property type="match status" value="1"/>
</dbReference>